<dbReference type="RefSeq" id="WP_161745926.1">
    <property type="nucleotide sequence ID" value="NZ_JAAAMV010000024.1"/>
</dbReference>
<dbReference type="EMBL" id="JAAAMV010000024">
    <property type="protein sequence ID" value="NBD26908.1"/>
    <property type="molecule type" value="Genomic_DNA"/>
</dbReference>
<sequence length="148" mass="16388">MTLPLAFTAEEALAFAKADCLEEWVHLFLRTAGNNAPFSEGLKLQKRFWAGPVLVPLAELERCCGPEPEMEYYNPPESWEARVESLMAALRGGWSCAPLIAQVADGKLSIRDGNHRHEALRRLGVSSCWTIVWGSESQEELAAWDGAS</sequence>
<evidence type="ECO:0000313" key="1">
    <source>
        <dbReference type="EMBL" id="NBD26908.1"/>
    </source>
</evidence>
<reference evidence="1 2" key="1">
    <citation type="submission" date="2020-01" db="EMBL/GenBank/DDBJ databases">
        <title>Paenibacillus soybeanensis sp. nov. isolated from the nodules of soybean (Glycine max(L.) Merr).</title>
        <authorList>
            <person name="Wang H."/>
        </authorList>
    </citation>
    <scope>NUCLEOTIDE SEQUENCE [LARGE SCALE GENOMIC DNA]</scope>
    <source>
        <strain evidence="1 2">T1</strain>
    </source>
</reference>
<gene>
    <name evidence="1" type="ORF">GT019_23810</name>
</gene>
<dbReference type="Proteomes" id="UP000665561">
    <property type="component" value="Unassembled WGS sequence"/>
</dbReference>
<evidence type="ECO:0000313" key="2">
    <source>
        <dbReference type="Proteomes" id="UP000665561"/>
    </source>
</evidence>
<organism evidence="1 2">
    <name type="scientific">Paenibacillus glycinis</name>
    <dbReference type="NCBI Taxonomy" id="2697035"/>
    <lineage>
        <taxon>Bacteria</taxon>
        <taxon>Bacillati</taxon>
        <taxon>Bacillota</taxon>
        <taxon>Bacilli</taxon>
        <taxon>Bacillales</taxon>
        <taxon>Paenibacillaceae</taxon>
        <taxon>Paenibacillus</taxon>
    </lineage>
</organism>
<keyword evidence="2" id="KW-1185">Reference proteome</keyword>
<name>A0ABW9XW30_9BACL</name>
<proteinExistence type="predicted"/>
<protein>
    <submittedName>
        <fullName evidence="1">ParB N-terminal domain-containing protein</fullName>
    </submittedName>
</protein>
<comment type="caution">
    <text evidence="1">The sequence shown here is derived from an EMBL/GenBank/DDBJ whole genome shotgun (WGS) entry which is preliminary data.</text>
</comment>
<dbReference type="InterPro" id="IPR036086">
    <property type="entry name" value="ParB/Sulfiredoxin_sf"/>
</dbReference>
<accession>A0ABW9XW30</accession>
<dbReference type="SUPFAM" id="SSF110849">
    <property type="entry name" value="ParB/Sulfiredoxin"/>
    <property type="match status" value="1"/>
</dbReference>